<gene>
    <name evidence="2" type="ORF">Calla_1075</name>
</gene>
<dbReference type="RefSeq" id="WP_014042470.1">
    <property type="nucleotide sequence ID" value="NC_015949.1"/>
</dbReference>
<accession>G2PVZ0</accession>
<sequence>MGEILKERNRSILEKRFKYLRNVFGDFCTKARDIKLVSDIAKDGSIIFKLIAHNKVYYLSSKYNPIEDAKKWADCLAPKKEGLNIIIGIGNVYLIKEILTRIGEEGRLFIIEPFINVLISLMETLDISDILNDKRVILILYNDLEELEEILYNYINWSEIGKIKFFTLPNYEKILGENYKSIIQVINKAIKRKQLDINTLKQFDKIWFKNLLGNLYYVFKSGEVSDFVHAFRDVPAIIVSAGPSLNKNVHLLRDVKGKAIIITGGRTLRLLLENEITPDFIVTIDGSYRNYEFFEGIEYSHIPLIYTPNTNANILQSHKGRYKILVNNVPFLDRIFKKYGIEIGFLPGGGSVACFAFEIATKIFNCSPIIFVGQDLAFTNGFRHAVGANDDVNEVLLKDNPNLLFVDGVNGDKVLTDFVLYDFLKWFEKNILYDNSGRVYINATEGGAHIKGTIPMKLADVINEYLAKRDAVEIEEKRNKFFGDFKTLDEKFEDFKYSFISELKTIKYEFKEILQKVNRAIELNEKILENYDEKILNELDFIDKYLLEKFQENKIIDDILMTVSYKVLNYDIDCESEEEIKTKVVEKGNILYKGLKEAIEFALPLLSDSISKLIDN</sequence>
<protein>
    <recommendedName>
        <fullName evidence="1">6-hydroxymethylpterin diphosphokinase MptE-like domain-containing protein</fullName>
    </recommendedName>
</protein>
<dbReference type="InterPro" id="IPR002826">
    <property type="entry name" value="MptE-like"/>
</dbReference>
<organism evidence="2 3">
    <name type="scientific">Caldicellulosiruptor acetigenus 6A</name>
    <dbReference type="NCBI Taxonomy" id="632516"/>
    <lineage>
        <taxon>Bacteria</taxon>
        <taxon>Bacillati</taxon>
        <taxon>Bacillota</taxon>
        <taxon>Bacillota incertae sedis</taxon>
        <taxon>Caldicellulosiruptorales</taxon>
        <taxon>Caldicellulosiruptoraceae</taxon>
        <taxon>Caldicellulosiruptor</taxon>
    </lineage>
</organism>
<reference evidence="2 3" key="1">
    <citation type="submission" date="2011-08" db="EMBL/GenBank/DDBJ databases">
        <title>Complete sequence of Caldicellulosiruptor lactoaceticus 6A.</title>
        <authorList>
            <consortium name="US DOE Joint Genome Institute"/>
            <person name="Lucas S."/>
            <person name="Han J."/>
            <person name="Lapidus A."/>
            <person name="Cheng J.-F."/>
            <person name="Goodwin L."/>
            <person name="Pitluck S."/>
            <person name="Peters L."/>
            <person name="Davenport K."/>
            <person name="Detter J.C."/>
            <person name="Han C."/>
            <person name="Tapia R."/>
            <person name="Land M."/>
            <person name="Hauser L."/>
            <person name="Kyrpides N."/>
            <person name="Ivanova N."/>
            <person name="Ovchinnikova G."/>
            <person name="Pagani I."/>
            <person name="Blumer-Schuette S.E."/>
            <person name="Kelly R.M."/>
            <person name="Woyke T."/>
        </authorList>
    </citation>
    <scope>NUCLEOTIDE SEQUENCE [LARGE SCALE GENOMIC DNA]</scope>
    <source>
        <strain evidence="2 3">6A</strain>
    </source>
</reference>
<dbReference type="KEGG" id="clc:Calla_1075"/>
<evidence type="ECO:0000259" key="1">
    <source>
        <dbReference type="Pfam" id="PF01973"/>
    </source>
</evidence>
<dbReference type="Proteomes" id="UP000009257">
    <property type="component" value="Chromosome"/>
</dbReference>
<name>G2PVZ0_9FIRM</name>
<dbReference type="PANTHER" id="PTHR41786">
    <property type="entry name" value="MOTILITY ACCESSORY FACTOR MAF"/>
    <property type="match status" value="1"/>
</dbReference>
<dbReference type="EMBL" id="CP003001">
    <property type="protein sequence ID" value="AEM73708.1"/>
    <property type="molecule type" value="Genomic_DNA"/>
</dbReference>
<dbReference type="Pfam" id="PF01973">
    <property type="entry name" value="MptE-like"/>
    <property type="match status" value="1"/>
</dbReference>
<dbReference type="HOGENOM" id="CLU_026503_0_0_9"/>
<feature type="domain" description="6-hydroxymethylpterin diphosphokinase MptE-like" evidence="1">
    <location>
        <begin position="209"/>
        <end position="380"/>
    </location>
</feature>
<proteinExistence type="predicted"/>
<evidence type="ECO:0000313" key="3">
    <source>
        <dbReference type="Proteomes" id="UP000009257"/>
    </source>
</evidence>
<dbReference type="PANTHER" id="PTHR41786:SF1">
    <property type="entry name" value="6-HYDROXYMETHYLPTERIN DIPHOSPHOKINASE MPTE-LIKE DOMAIN-CONTAINING PROTEIN"/>
    <property type="match status" value="1"/>
</dbReference>
<dbReference type="AlphaFoldDB" id="G2PVZ0"/>
<evidence type="ECO:0000313" key="2">
    <source>
        <dbReference type="EMBL" id="AEM73708.1"/>
    </source>
</evidence>